<accession>A0ABW7QNH1</accession>
<evidence type="ECO:0000313" key="2">
    <source>
        <dbReference type="Proteomes" id="UP001610818"/>
    </source>
</evidence>
<dbReference type="Proteomes" id="UP001610818">
    <property type="component" value="Unassembled WGS sequence"/>
</dbReference>
<protein>
    <submittedName>
        <fullName evidence="1">Uncharacterized protein</fullName>
    </submittedName>
</protein>
<dbReference type="RefSeq" id="WP_397711873.1">
    <property type="nucleotide sequence ID" value="NZ_JBIRGN010000003.1"/>
</dbReference>
<comment type="caution">
    <text evidence="1">The sequence shown here is derived from an EMBL/GenBank/DDBJ whole genome shotgun (WGS) entry which is preliminary data.</text>
</comment>
<evidence type="ECO:0000313" key="1">
    <source>
        <dbReference type="EMBL" id="MFH8546332.1"/>
    </source>
</evidence>
<gene>
    <name evidence="1" type="ORF">ACH4F9_15130</name>
</gene>
<sequence length="58" mass="6719">MKAPKYVRDIPGLCWDERPGDVLHCTLEQGHAGDHFHAYTRTRWTNRSVKRCARPGRA</sequence>
<keyword evidence="2" id="KW-1185">Reference proteome</keyword>
<organism evidence="1 2">
    <name type="scientific">Streptomyces longisporoflavus</name>
    <dbReference type="NCBI Taxonomy" id="28044"/>
    <lineage>
        <taxon>Bacteria</taxon>
        <taxon>Bacillati</taxon>
        <taxon>Actinomycetota</taxon>
        <taxon>Actinomycetes</taxon>
        <taxon>Kitasatosporales</taxon>
        <taxon>Streptomycetaceae</taxon>
        <taxon>Streptomyces</taxon>
    </lineage>
</organism>
<proteinExistence type="predicted"/>
<name>A0ABW7QNH1_9ACTN</name>
<reference evidence="1 2" key="1">
    <citation type="submission" date="2024-10" db="EMBL/GenBank/DDBJ databases">
        <title>The Natural Products Discovery Center: Release of the First 8490 Sequenced Strains for Exploring Actinobacteria Biosynthetic Diversity.</title>
        <authorList>
            <person name="Kalkreuter E."/>
            <person name="Kautsar S.A."/>
            <person name="Yang D."/>
            <person name="Bader C.D."/>
            <person name="Teijaro C.N."/>
            <person name="Fluegel L."/>
            <person name="Davis C.M."/>
            <person name="Simpson J.R."/>
            <person name="Lauterbach L."/>
            <person name="Steele A.D."/>
            <person name="Gui C."/>
            <person name="Meng S."/>
            <person name="Li G."/>
            <person name="Viehrig K."/>
            <person name="Ye F."/>
            <person name="Su P."/>
            <person name="Kiefer A.F."/>
            <person name="Nichols A."/>
            <person name="Cepeda A.J."/>
            <person name="Yan W."/>
            <person name="Fan B."/>
            <person name="Jiang Y."/>
            <person name="Adhikari A."/>
            <person name="Zheng C.-J."/>
            <person name="Schuster L."/>
            <person name="Cowan T.M."/>
            <person name="Smanski M.J."/>
            <person name="Chevrette M.G."/>
            <person name="De Carvalho L.P.S."/>
            <person name="Shen B."/>
        </authorList>
    </citation>
    <scope>NUCLEOTIDE SEQUENCE [LARGE SCALE GENOMIC DNA]</scope>
    <source>
        <strain evidence="1 2">NPDC017990</strain>
    </source>
</reference>
<dbReference type="EMBL" id="JBIRGQ010000003">
    <property type="protein sequence ID" value="MFH8546332.1"/>
    <property type="molecule type" value="Genomic_DNA"/>
</dbReference>